<proteinExistence type="inferred from homology"/>
<dbReference type="PANTHER" id="PTHR35091">
    <property type="entry name" value="FLAGELLAR PROTEIN FLIL"/>
    <property type="match status" value="1"/>
</dbReference>
<sequence length="180" mass="19991">MSAEMYEDDGAGGDRHMMGRRRLSGKKLMLYILLPLLIIALAVGGLYFSGILGKVLGSVGIGGAPVAASAPTGKEARSLNVVYYPLPDLLVNLRSDTPRPAFLKLKISLELSNDDERKEVEKKLPRVLDTFQTYLRELRPDQLQGAQAMFRLREELLARVNAVIRPIQVKEVLFTEIVVQ</sequence>
<dbReference type="AlphaFoldDB" id="A0A0F3IRX8"/>
<evidence type="ECO:0000256" key="3">
    <source>
        <dbReference type="ARBA" id="ARBA00008281"/>
    </source>
</evidence>
<organism evidence="11 12">
    <name type="scientific">Elstera litoralis</name>
    <dbReference type="NCBI Taxonomy" id="552518"/>
    <lineage>
        <taxon>Bacteria</taxon>
        <taxon>Pseudomonadati</taxon>
        <taxon>Pseudomonadota</taxon>
        <taxon>Alphaproteobacteria</taxon>
        <taxon>Rhodospirillales</taxon>
        <taxon>Rhodospirillaceae</taxon>
        <taxon>Elstera</taxon>
    </lineage>
</organism>
<accession>A0A0F3IRX8</accession>
<keyword evidence="4" id="KW-1003">Cell membrane</keyword>
<dbReference type="RefSeq" id="WP_045777160.1">
    <property type="nucleotide sequence ID" value="NZ_LAJY01000630.1"/>
</dbReference>
<dbReference type="PANTHER" id="PTHR35091:SF2">
    <property type="entry name" value="FLAGELLAR PROTEIN FLIL"/>
    <property type="match status" value="1"/>
</dbReference>
<gene>
    <name evidence="11" type="ORF">VZ95_18415</name>
</gene>
<evidence type="ECO:0000256" key="4">
    <source>
        <dbReference type="ARBA" id="ARBA00022475"/>
    </source>
</evidence>
<reference evidence="11 12" key="1">
    <citation type="submission" date="2015-03" db="EMBL/GenBank/DDBJ databases">
        <title>Draft genome sequence of Elstera litoralis.</title>
        <authorList>
            <person name="Rahalkar M.C."/>
            <person name="Dhakephalkar P.K."/>
            <person name="Pore S.D."/>
            <person name="Arora P."/>
            <person name="Kapse N.G."/>
            <person name="Pandit P.S."/>
        </authorList>
    </citation>
    <scope>NUCLEOTIDE SEQUENCE [LARGE SCALE GENOMIC DNA]</scope>
    <source>
        <strain evidence="11 12">Dia-1</strain>
    </source>
</reference>
<keyword evidence="10" id="KW-0997">Cell inner membrane</keyword>
<keyword evidence="7 10" id="KW-0283">Flagellar rotation</keyword>
<keyword evidence="6 10" id="KW-0812">Transmembrane</keyword>
<evidence type="ECO:0000256" key="2">
    <source>
        <dbReference type="ARBA" id="ARBA00004162"/>
    </source>
</evidence>
<dbReference type="OrthoDB" id="7304620at2"/>
<keyword evidence="9 10" id="KW-0472">Membrane</keyword>
<evidence type="ECO:0000256" key="1">
    <source>
        <dbReference type="ARBA" id="ARBA00002254"/>
    </source>
</evidence>
<dbReference type="InterPro" id="IPR005503">
    <property type="entry name" value="FliL"/>
</dbReference>
<evidence type="ECO:0000313" key="12">
    <source>
        <dbReference type="Proteomes" id="UP000033774"/>
    </source>
</evidence>
<dbReference type="GO" id="GO:0005886">
    <property type="term" value="C:plasma membrane"/>
    <property type="evidence" value="ECO:0007669"/>
    <property type="project" value="UniProtKB-SubCell"/>
</dbReference>
<protein>
    <recommendedName>
        <fullName evidence="10">Flagellar protein FliL</fullName>
    </recommendedName>
</protein>
<comment type="subcellular location">
    <subcellularLocation>
        <location evidence="10">Cell inner membrane</location>
    </subcellularLocation>
    <subcellularLocation>
        <location evidence="2">Cell membrane</location>
        <topology evidence="2">Single-pass membrane protein</topology>
    </subcellularLocation>
</comment>
<evidence type="ECO:0000256" key="8">
    <source>
        <dbReference type="ARBA" id="ARBA00022989"/>
    </source>
</evidence>
<dbReference type="EMBL" id="LAJY01000630">
    <property type="protein sequence ID" value="KJV08339.1"/>
    <property type="molecule type" value="Genomic_DNA"/>
</dbReference>
<name>A0A0F3IRX8_9PROT</name>
<evidence type="ECO:0000256" key="10">
    <source>
        <dbReference type="RuleBase" id="RU364125"/>
    </source>
</evidence>
<comment type="similarity">
    <text evidence="3 10">Belongs to the FliL family.</text>
</comment>
<dbReference type="Proteomes" id="UP000033774">
    <property type="component" value="Unassembled WGS sequence"/>
</dbReference>
<dbReference type="GO" id="GO:0009425">
    <property type="term" value="C:bacterial-type flagellum basal body"/>
    <property type="evidence" value="ECO:0007669"/>
    <property type="project" value="InterPro"/>
</dbReference>
<comment type="caution">
    <text evidence="11">The sequence shown here is derived from an EMBL/GenBank/DDBJ whole genome shotgun (WGS) entry which is preliminary data.</text>
</comment>
<evidence type="ECO:0000256" key="7">
    <source>
        <dbReference type="ARBA" id="ARBA00022779"/>
    </source>
</evidence>
<keyword evidence="5 10" id="KW-0145">Chemotaxis</keyword>
<evidence type="ECO:0000256" key="9">
    <source>
        <dbReference type="ARBA" id="ARBA00023136"/>
    </source>
</evidence>
<dbReference type="GO" id="GO:0071978">
    <property type="term" value="P:bacterial-type flagellum-dependent swarming motility"/>
    <property type="evidence" value="ECO:0007669"/>
    <property type="project" value="TreeGrafter"/>
</dbReference>
<evidence type="ECO:0000256" key="6">
    <source>
        <dbReference type="ARBA" id="ARBA00022692"/>
    </source>
</evidence>
<keyword evidence="12" id="KW-1185">Reference proteome</keyword>
<feature type="transmembrane region" description="Helical" evidence="10">
    <location>
        <begin position="28"/>
        <end position="48"/>
    </location>
</feature>
<dbReference type="Pfam" id="PF03748">
    <property type="entry name" value="FliL"/>
    <property type="match status" value="1"/>
</dbReference>
<keyword evidence="8 10" id="KW-1133">Transmembrane helix</keyword>
<evidence type="ECO:0000313" key="11">
    <source>
        <dbReference type="EMBL" id="KJV08339.1"/>
    </source>
</evidence>
<dbReference type="GO" id="GO:0006935">
    <property type="term" value="P:chemotaxis"/>
    <property type="evidence" value="ECO:0007669"/>
    <property type="project" value="UniProtKB-KW"/>
</dbReference>
<comment type="function">
    <text evidence="1 10">Controls the rotational direction of flagella during chemotaxis.</text>
</comment>
<evidence type="ECO:0000256" key="5">
    <source>
        <dbReference type="ARBA" id="ARBA00022500"/>
    </source>
</evidence>